<proteinExistence type="predicted"/>
<reference evidence="1" key="1">
    <citation type="submission" date="2023-10" db="EMBL/GenBank/DDBJ databases">
        <authorList>
            <person name="Rodriguez Cubillos JULIANA M."/>
            <person name="De Vega J."/>
        </authorList>
    </citation>
    <scope>NUCLEOTIDE SEQUENCE</scope>
</reference>
<evidence type="ECO:0000313" key="2">
    <source>
        <dbReference type="Proteomes" id="UP001177021"/>
    </source>
</evidence>
<dbReference type="Proteomes" id="UP001177021">
    <property type="component" value="Unassembled WGS sequence"/>
</dbReference>
<name>A0ACB0M9E6_TRIPR</name>
<gene>
    <name evidence="1" type="ORF">MILVUS5_LOCUS39978</name>
</gene>
<comment type="caution">
    <text evidence="1">The sequence shown here is derived from an EMBL/GenBank/DDBJ whole genome shotgun (WGS) entry which is preliminary data.</text>
</comment>
<dbReference type="EMBL" id="CASHSV030000823">
    <property type="protein sequence ID" value="CAJ2677487.1"/>
    <property type="molecule type" value="Genomic_DNA"/>
</dbReference>
<sequence>MTYIIFLRQHTTQLKHTNTNQERERERENKEQNRETKQNKQNPESSKSEFNSNNNKERKVSLDRVLWALAEFGKFLSCLGFGSERV</sequence>
<evidence type="ECO:0000313" key="1">
    <source>
        <dbReference type="EMBL" id="CAJ2677487.1"/>
    </source>
</evidence>
<accession>A0ACB0M9E6</accession>
<organism evidence="1 2">
    <name type="scientific">Trifolium pratense</name>
    <name type="common">Red clover</name>
    <dbReference type="NCBI Taxonomy" id="57577"/>
    <lineage>
        <taxon>Eukaryota</taxon>
        <taxon>Viridiplantae</taxon>
        <taxon>Streptophyta</taxon>
        <taxon>Embryophyta</taxon>
        <taxon>Tracheophyta</taxon>
        <taxon>Spermatophyta</taxon>
        <taxon>Magnoliopsida</taxon>
        <taxon>eudicotyledons</taxon>
        <taxon>Gunneridae</taxon>
        <taxon>Pentapetalae</taxon>
        <taxon>rosids</taxon>
        <taxon>fabids</taxon>
        <taxon>Fabales</taxon>
        <taxon>Fabaceae</taxon>
        <taxon>Papilionoideae</taxon>
        <taxon>50 kb inversion clade</taxon>
        <taxon>NPAAA clade</taxon>
        <taxon>Hologalegina</taxon>
        <taxon>IRL clade</taxon>
        <taxon>Trifolieae</taxon>
        <taxon>Trifolium</taxon>
    </lineage>
</organism>
<keyword evidence="2" id="KW-1185">Reference proteome</keyword>
<protein>
    <submittedName>
        <fullName evidence="1">Uncharacterized protein</fullName>
    </submittedName>
</protein>